<sequence>MDEPRYWMWSKTRPANPLTDSWEEQAFAVDSAGGALVWPPRSYSCTFCRREFRSAQALGGHMNVHRRDRARLKQQPDPPVFPNPNYPEILGPRGFCLTRVSSGPASQSGRKRAREVSVSGLGFDLVDEEEEMGSGKRRKVEERCHFVVQSEVKKSCSGLVEELDLELRLGCASKVK</sequence>
<name>A0A5A7R1H8_STRAF</name>
<dbReference type="GO" id="GO:0008270">
    <property type="term" value="F:zinc ion binding"/>
    <property type="evidence" value="ECO:0007669"/>
    <property type="project" value="UniProtKB-KW"/>
</dbReference>
<dbReference type="AlphaFoldDB" id="A0A5A7R1H8"/>
<feature type="domain" description="C2H2-type" evidence="9">
    <location>
        <begin position="43"/>
        <end position="70"/>
    </location>
</feature>
<comment type="subcellular location">
    <subcellularLocation>
        <location evidence="1">Nucleus</location>
    </subcellularLocation>
</comment>
<keyword evidence="6" id="KW-0804">Transcription</keyword>
<dbReference type="Proteomes" id="UP000325081">
    <property type="component" value="Unassembled WGS sequence"/>
</dbReference>
<organism evidence="10 11">
    <name type="scientific">Striga asiatica</name>
    <name type="common">Asiatic witchweed</name>
    <name type="synonym">Buchnera asiatica</name>
    <dbReference type="NCBI Taxonomy" id="4170"/>
    <lineage>
        <taxon>Eukaryota</taxon>
        <taxon>Viridiplantae</taxon>
        <taxon>Streptophyta</taxon>
        <taxon>Embryophyta</taxon>
        <taxon>Tracheophyta</taxon>
        <taxon>Spermatophyta</taxon>
        <taxon>Magnoliopsida</taxon>
        <taxon>eudicotyledons</taxon>
        <taxon>Gunneridae</taxon>
        <taxon>Pentapetalae</taxon>
        <taxon>asterids</taxon>
        <taxon>lamiids</taxon>
        <taxon>Lamiales</taxon>
        <taxon>Orobanchaceae</taxon>
        <taxon>Buchnereae</taxon>
        <taxon>Striga</taxon>
    </lineage>
</organism>
<comment type="caution">
    <text evidence="10">The sequence shown here is derived from an EMBL/GenBank/DDBJ whole genome shotgun (WGS) entry which is preliminary data.</text>
</comment>
<protein>
    <submittedName>
        <fullName evidence="10">Zinc-finger protein 10</fullName>
    </submittedName>
</protein>
<dbReference type="InterPro" id="IPR036236">
    <property type="entry name" value="Znf_C2H2_sf"/>
</dbReference>
<dbReference type="OrthoDB" id="1708403at2759"/>
<reference evidence="11" key="1">
    <citation type="journal article" date="2019" name="Curr. Biol.">
        <title>Genome Sequence of Striga asiatica Provides Insight into the Evolution of Plant Parasitism.</title>
        <authorList>
            <person name="Yoshida S."/>
            <person name="Kim S."/>
            <person name="Wafula E.K."/>
            <person name="Tanskanen J."/>
            <person name="Kim Y.M."/>
            <person name="Honaas L."/>
            <person name="Yang Z."/>
            <person name="Spallek T."/>
            <person name="Conn C.E."/>
            <person name="Ichihashi Y."/>
            <person name="Cheong K."/>
            <person name="Cui S."/>
            <person name="Der J.P."/>
            <person name="Gundlach H."/>
            <person name="Jiao Y."/>
            <person name="Hori C."/>
            <person name="Ishida J.K."/>
            <person name="Kasahara H."/>
            <person name="Kiba T."/>
            <person name="Kim M.S."/>
            <person name="Koo N."/>
            <person name="Laohavisit A."/>
            <person name="Lee Y.H."/>
            <person name="Lumba S."/>
            <person name="McCourt P."/>
            <person name="Mortimer J.C."/>
            <person name="Mutuku J.M."/>
            <person name="Nomura T."/>
            <person name="Sasaki-Sekimoto Y."/>
            <person name="Seto Y."/>
            <person name="Wang Y."/>
            <person name="Wakatake T."/>
            <person name="Sakakibara H."/>
            <person name="Demura T."/>
            <person name="Yamaguchi S."/>
            <person name="Yoneyama K."/>
            <person name="Manabe R.I."/>
            <person name="Nelson D.C."/>
            <person name="Schulman A.H."/>
            <person name="Timko M.P."/>
            <person name="dePamphilis C.W."/>
            <person name="Choi D."/>
            <person name="Shirasu K."/>
        </authorList>
    </citation>
    <scope>NUCLEOTIDE SEQUENCE [LARGE SCALE GENOMIC DNA]</scope>
    <source>
        <strain evidence="11">cv. UVA1</strain>
    </source>
</reference>
<proteinExistence type="predicted"/>
<keyword evidence="7" id="KW-0539">Nucleus</keyword>
<evidence type="ECO:0000256" key="1">
    <source>
        <dbReference type="ARBA" id="ARBA00004123"/>
    </source>
</evidence>
<dbReference type="PROSITE" id="PS50157">
    <property type="entry name" value="ZINC_FINGER_C2H2_2"/>
    <property type="match status" value="1"/>
</dbReference>
<dbReference type="InterPro" id="IPR013087">
    <property type="entry name" value="Znf_C2H2_type"/>
</dbReference>
<keyword evidence="4" id="KW-0862">Zinc</keyword>
<dbReference type="PANTHER" id="PTHR45801">
    <property type="entry name" value="OS07G0101800 PROTEIN"/>
    <property type="match status" value="1"/>
</dbReference>
<dbReference type="Pfam" id="PF13912">
    <property type="entry name" value="zf-C2H2_6"/>
    <property type="match status" value="1"/>
</dbReference>
<keyword evidence="3 8" id="KW-0863">Zinc-finger</keyword>
<evidence type="ECO:0000256" key="8">
    <source>
        <dbReference type="PROSITE-ProRule" id="PRU00042"/>
    </source>
</evidence>
<evidence type="ECO:0000256" key="7">
    <source>
        <dbReference type="ARBA" id="ARBA00023242"/>
    </source>
</evidence>
<dbReference type="PANTHER" id="PTHR45801:SF5">
    <property type="entry name" value="OS05G0286100 PROTEIN"/>
    <property type="match status" value="1"/>
</dbReference>
<evidence type="ECO:0000313" key="11">
    <source>
        <dbReference type="Proteomes" id="UP000325081"/>
    </source>
</evidence>
<keyword evidence="5" id="KW-0805">Transcription regulation</keyword>
<evidence type="ECO:0000256" key="2">
    <source>
        <dbReference type="ARBA" id="ARBA00022723"/>
    </source>
</evidence>
<evidence type="ECO:0000256" key="3">
    <source>
        <dbReference type="ARBA" id="ARBA00022771"/>
    </source>
</evidence>
<gene>
    <name evidence="10" type="ORF">STAS_27882</name>
</gene>
<keyword evidence="2" id="KW-0479">Metal-binding</keyword>
<evidence type="ECO:0000256" key="6">
    <source>
        <dbReference type="ARBA" id="ARBA00023163"/>
    </source>
</evidence>
<dbReference type="GO" id="GO:0005634">
    <property type="term" value="C:nucleus"/>
    <property type="evidence" value="ECO:0007669"/>
    <property type="project" value="UniProtKB-SubCell"/>
</dbReference>
<dbReference type="PROSITE" id="PS00028">
    <property type="entry name" value="ZINC_FINGER_C2H2_1"/>
    <property type="match status" value="1"/>
</dbReference>
<dbReference type="InterPro" id="IPR052426">
    <property type="entry name" value="Plant_dev_regulator"/>
</dbReference>
<evidence type="ECO:0000256" key="4">
    <source>
        <dbReference type="ARBA" id="ARBA00022833"/>
    </source>
</evidence>
<dbReference type="SUPFAM" id="SSF57667">
    <property type="entry name" value="beta-beta-alpha zinc fingers"/>
    <property type="match status" value="1"/>
</dbReference>
<dbReference type="EMBL" id="BKCP01009403">
    <property type="protein sequence ID" value="GER50567.1"/>
    <property type="molecule type" value="Genomic_DNA"/>
</dbReference>
<evidence type="ECO:0000256" key="5">
    <source>
        <dbReference type="ARBA" id="ARBA00023015"/>
    </source>
</evidence>
<evidence type="ECO:0000259" key="9">
    <source>
        <dbReference type="PROSITE" id="PS50157"/>
    </source>
</evidence>
<keyword evidence="11" id="KW-1185">Reference proteome</keyword>
<accession>A0A5A7R1H8</accession>
<evidence type="ECO:0000313" key="10">
    <source>
        <dbReference type="EMBL" id="GER50567.1"/>
    </source>
</evidence>
<dbReference type="Gene3D" id="3.30.160.60">
    <property type="entry name" value="Classic Zinc Finger"/>
    <property type="match status" value="1"/>
</dbReference>